<dbReference type="PROSITE" id="PS51898">
    <property type="entry name" value="TYR_RECOMBINASE"/>
    <property type="match status" value="1"/>
</dbReference>
<gene>
    <name evidence="7" type="primary">intA_3</name>
    <name evidence="7" type="ORF">HC248_03326</name>
</gene>
<dbReference type="InterPro" id="IPR013762">
    <property type="entry name" value="Integrase-like_cat_sf"/>
</dbReference>
<reference evidence="7 8" key="1">
    <citation type="submission" date="2020-04" db="EMBL/GenBank/DDBJ databases">
        <title>Complete genome of a Psychrophilic, Marine, Gas Vacuolate Bacterium Polaromonas vacuolata KCTC 22033T.</title>
        <authorList>
            <person name="Hwang K."/>
            <person name="Kim K.M."/>
        </authorList>
    </citation>
    <scope>NUCLEOTIDE SEQUENCE [LARGE SCALE GENOMIC DNA]</scope>
    <source>
        <strain evidence="7 8">KCTC 22033</strain>
    </source>
</reference>
<feature type="region of interest" description="Disordered" evidence="5">
    <location>
        <begin position="433"/>
        <end position="460"/>
    </location>
</feature>
<dbReference type="CDD" id="cd00801">
    <property type="entry name" value="INT_P4_C"/>
    <property type="match status" value="1"/>
</dbReference>
<evidence type="ECO:0000313" key="7">
    <source>
        <dbReference type="EMBL" id="QJC57994.1"/>
    </source>
</evidence>
<sequence>MALELIKGERVIHALKRGAKRLNDGGGLYLLPFASGDTHYWRLDYTHEGRRKTLSLGVHPDVDLVMARQKSAKARATLAGGLNPSQERRQIRSVQLASIETEKRANAGLAPEGSFEAVARRWFAVKKDQWVDSYSSKVIRRLELHGMPRFGGKPLETITPKMILDACRAVEANDRLETAHRLREHCSSVFRFAIAEGADLRDPCQDIRDALKRPPVRHFPAITKPDELADLLKAIEQYAGTFVVRSALQLAPMLMVRPGELRLARWEEFDLDHGLWYIPSIRMKRTKDQKHNGQPHLVPLATQAVAVLEKLFAKTGDTGQVFPAEGRPGRFMSENTLNKAMRLMGYSSSQTTAHGFRATARTLIVEMLQIPESVVEAQLAHAVKDANGTAYNRTEFIKLRVEMMQTWAEYLEDLRLGRSKVVHPVLPAFTPVSRRTPQRRSSLADLNRPSSGLDYRSLSK</sequence>
<evidence type="ECO:0000256" key="4">
    <source>
        <dbReference type="ARBA" id="ARBA00023172"/>
    </source>
</evidence>
<keyword evidence="3" id="KW-0238">DNA-binding</keyword>
<dbReference type="GO" id="GO:0003677">
    <property type="term" value="F:DNA binding"/>
    <property type="evidence" value="ECO:0007669"/>
    <property type="project" value="UniProtKB-KW"/>
</dbReference>
<dbReference type="InterPro" id="IPR025166">
    <property type="entry name" value="Integrase_DNA_bind_dom"/>
</dbReference>
<evidence type="ECO:0000256" key="1">
    <source>
        <dbReference type="ARBA" id="ARBA00008857"/>
    </source>
</evidence>
<dbReference type="Pfam" id="PF22022">
    <property type="entry name" value="Phage_int_M"/>
    <property type="match status" value="1"/>
</dbReference>
<dbReference type="Gene3D" id="1.10.150.130">
    <property type="match status" value="1"/>
</dbReference>
<keyword evidence="8" id="KW-1185">Reference proteome</keyword>
<organism evidence="7 8">
    <name type="scientific">Polaromonas vacuolata</name>
    <dbReference type="NCBI Taxonomy" id="37448"/>
    <lineage>
        <taxon>Bacteria</taxon>
        <taxon>Pseudomonadati</taxon>
        <taxon>Pseudomonadota</taxon>
        <taxon>Betaproteobacteria</taxon>
        <taxon>Burkholderiales</taxon>
        <taxon>Comamonadaceae</taxon>
        <taxon>Polaromonas</taxon>
    </lineage>
</organism>
<dbReference type="GO" id="GO:0006310">
    <property type="term" value="P:DNA recombination"/>
    <property type="evidence" value="ECO:0007669"/>
    <property type="project" value="UniProtKB-KW"/>
</dbReference>
<dbReference type="GO" id="GO:0015074">
    <property type="term" value="P:DNA integration"/>
    <property type="evidence" value="ECO:0007669"/>
    <property type="project" value="UniProtKB-KW"/>
</dbReference>
<comment type="similarity">
    <text evidence="1">Belongs to the 'phage' integrase family.</text>
</comment>
<dbReference type="Proteomes" id="UP000502041">
    <property type="component" value="Chromosome"/>
</dbReference>
<dbReference type="PANTHER" id="PTHR30629:SF2">
    <property type="entry name" value="PROPHAGE INTEGRASE INTS-RELATED"/>
    <property type="match status" value="1"/>
</dbReference>
<dbReference type="InterPro" id="IPR002104">
    <property type="entry name" value="Integrase_catalytic"/>
</dbReference>
<name>A0A6H2HEI6_9BURK</name>
<dbReference type="Pfam" id="PF13356">
    <property type="entry name" value="Arm-DNA-bind_3"/>
    <property type="match status" value="1"/>
</dbReference>
<accession>A0A6H2HEI6</accession>
<dbReference type="Gene3D" id="1.10.443.10">
    <property type="entry name" value="Intergrase catalytic core"/>
    <property type="match status" value="1"/>
</dbReference>
<dbReference type="KEGG" id="pvac:HC248_03326"/>
<dbReference type="AlphaFoldDB" id="A0A6H2HEI6"/>
<evidence type="ECO:0000313" key="8">
    <source>
        <dbReference type="Proteomes" id="UP000502041"/>
    </source>
</evidence>
<dbReference type="Gene3D" id="3.30.160.390">
    <property type="entry name" value="Integrase, DNA-binding domain"/>
    <property type="match status" value="1"/>
</dbReference>
<protein>
    <submittedName>
        <fullName evidence="7">Prophage integrase IntA</fullName>
    </submittedName>
</protein>
<dbReference type="InterPro" id="IPR050808">
    <property type="entry name" value="Phage_Integrase"/>
</dbReference>
<keyword evidence="2" id="KW-0229">DNA integration</keyword>
<dbReference type="InterPro" id="IPR053876">
    <property type="entry name" value="Phage_int_M"/>
</dbReference>
<dbReference type="InterPro" id="IPR038488">
    <property type="entry name" value="Integrase_DNA-bd_sf"/>
</dbReference>
<dbReference type="EMBL" id="CP051461">
    <property type="protein sequence ID" value="QJC57994.1"/>
    <property type="molecule type" value="Genomic_DNA"/>
</dbReference>
<dbReference type="InterPro" id="IPR011010">
    <property type="entry name" value="DNA_brk_join_enz"/>
</dbReference>
<dbReference type="PANTHER" id="PTHR30629">
    <property type="entry name" value="PROPHAGE INTEGRASE"/>
    <property type="match status" value="1"/>
</dbReference>
<dbReference type="Pfam" id="PF00589">
    <property type="entry name" value="Phage_integrase"/>
    <property type="match status" value="1"/>
</dbReference>
<keyword evidence="4" id="KW-0233">DNA recombination</keyword>
<feature type="domain" description="Tyr recombinase" evidence="6">
    <location>
        <begin position="218"/>
        <end position="404"/>
    </location>
</feature>
<evidence type="ECO:0000256" key="2">
    <source>
        <dbReference type="ARBA" id="ARBA00022908"/>
    </source>
</evidence>
<evidence type="ECO:0000256" key="5">
    <source>
        <dbReference type="SAM" id="MobiDB-lite"/>
    </source>
</evidence>
<dbReference type="InterPro" id="IPR010998">
    <property type="entry name" value="Integrase_recombinase_N"/>
</dbReference>
<dbReference type="RefSeq" id="WP_168923415.1">
    <property type="nucleotide sequence ID" value="NZ_CP051461.1"/>
</dbReference>
<evidence type="ECO:0000256" key="3">
    <source>
        <dbReference type="ARBA" id="ARBA00023125"/>
    </source>
</evidence>
<dbReference type="SUPFAM" id="SSF56349">
    <property type="entry name" value="DNA breaking-rejoining enzymes"/>
    <property type="match status" value="1"/>
</dbReference>
<proteinExistence type="inferred from homology"/>
<evidence type="ECO:0000259" key="6">
    <source>
        <dbReference type="PROSITE" id="PS51898"/>
    </source>
</evidence>